<evidence type="ECO:0000313" key="3">
    <source>
        <dbReference type="Proteomes" id="UP001271007"/>
    </source>
</evidence>
<feature type="compositionally biased region" description="Basic and acidic residues" evidence="1">
    <location>
        <begin position="82"/>
        <end position="103"/>
    </location>
</feature>
<evidence type="ECO:0008006" key="4">
    <source>
        <dbReference type="Google" id="ProtNLM"/>
    </source>
</evidence>
<feature type="region of interest" description="Disordered" evidence="1">
    <location>
        <begin position="1"/>
        <end position="24"/>
    </location>
</feature>
<dbReference type="Proteomes" id="UP001271007">
    <property type="component" value="Unassembled WGS sequence"/>
</dbReference>
<dbReference type="PANTHER" id="PTHR37450">
    <property type="entry name" value="CIPC PROTEIN"/>
    <property type="match status" value="1"/>
</dbReference>
<gene>
    <name evidence="2" type="ORF">LTR09_007845</name>
</gene>
<sequence>MFGWDDAHDDYKKTQNSDNKAELSHEVLAGGASFLAMHEFENYQRKEGKEVSHAFAKEALAAMAGVEVDRIAEMNGADYVDREKAKHEAKKRSEQLYDQHYGDEENYNPNKKHPHRKLQQEFGN</sequence>
<accession>A0AAJ0DIY8</accession>
<dbReference type="AlphaFoldDB" id="A0AAJ0DIY8"/>
<keyword evidence="3" id="KW-1185">Reference proteome</keyword>
<comment type="caution">
    <text evidence="2">The sequence shown here is derived from an EMBL/GenBank/DDBJ whole genome shotgun (WGS) entry which is preliminary data.</text>
</comment>
<dbReference type="Pfam" id="PF12585">
    <property type="entry name" value="DUF3759"/>
    <property type="match status" value="1"/>
</dbReference>
<dbReference type="PANTHER" id="PTHR37450:SF1">
    <property type="entry name" value="CIPC PROTEIN"/>
    <property type="match status" value="1"/>
</dbReference>
<evidence type="ECO:0000313" key="2">
    <source>
        <dbReference type="EMBL" id="KAK3051095.1"/>
    </source>
</evidence>
<proteinExistence type="predicted"/>
<name>A0AAJ0DIY8_9PEZI</name>
<reference evidence="2" key="1">
    <citation type="submission" date="2023-04" db="EMBL/GenBank/DDBJ databases">
        <title>Black Yeasts Isolated from many extreme environments.</title>
        <authorList>
            <person name="Coleine C."/>
            <person name="Stajich J.E."/>
            <person name="Selbmann L."/>
        </authorList>
    </citation>
    <scope>NUCLEOTIDE SEQUENCE</scope>
    <source>
        <strain evidence="2">CCFEE 5312</strain>
    </source>
</reference>
<organism evidence="2 3">
    <name type="scientific">Extremus antarcticus</name>
    <dbReference type="NCBI Taxonomy" id="702011"/>
    <lineage>
        <taxon>Eukaryota</taxon>
        <taxon>Fungi</taxon>
        <taxon>Dikarya</taxon>
        <taxon>Ascomycota</taxon>
        <taxon>Pezizomycotina</taxon>
        <taxon>Dothideomycetes</taxon>
        <taxon>Dothideomycetidae</taxon>
        <taxon>Mycosphaerellales</taxon>
        <taxon>Extremaceae</taxon>
        <taxon>Extremus</taxon>
    </lineage>
</organism>
<dbReference type="EMBL" id="JAWDJX010000028">
    <property type="protein sequence ID" value="KAK3051095.1"/>
    <property type="molecule type" value="Genomic_DNA"/>
</dbReference>
<dbReference type="InterPro" id="IPR022234">
    <property type="entry name" value="DUF3759"/>
</dbReference>
<feature type="region of interest" description="Disordered" evidence="1">
    <location>
        <begin position="82"/>
        <end position="124"/>
    </location>
</feature>
<evidence type="ECO:0000256" key="1">
    <source>
        <dbReference type="SAM" id="MobiDB-lite"/>
    </source>
</evidence>
<protein>
    <recommendedName>
        <fullName evidence="4">CipC-like antibiotic response protein</fullName>
    </recommendedName>
</protein>